<accession>A0A6A3HH58</accession>
<dbReference type="Proteomes" id="UP000460718">
    <property type="component" value="Unassembled WGS sequence"/>
</dbReference>
<dbReference type="EMBL" id="QXFW01003967">
    <property type="protein sequence ID" value="KAE8967878.1"/>
    <property type="molecule type" value="Genomic_DNA"/>
</dbReference>
<evidence type="ECO:0000256" key="1">
    <source>
        <dbReference type="SAM" id="MobiDB-lite"/>
    </source>
</evidence>
<proteinExistence type="predicted"/>
<evidence type="ECO:0000313" key="3">
    <source>
        <dbReference type="Proteomes" id="UP000460718"/>
    </source>
</evidence>
<feature type="region of interest" description="Disordered" evidence="1">
    <location>
        <begin position="23"/>
        <end position="104"/>
    </location>
</feature>
<name>A0A6A3HH58_9STRA</name>
<feature type="compositionally biased region" description="Low complexity" evidence="1">
    <location>
        <begin position="43"/>
        <end position="98"/>
    </location>
</feature>
<comment type="caution">
    <text evidence="2">The sequence shown here is derived from an EMBL/GenBank/DDBJ whole genome shotgun (WGS) entry which is preliminary data.</text>
</comment>
<dbReference type="AlphaFoldDB" id="A0A6A3HH58"/>
<gene>
    <name evidence="2" type="ORF">PF011_g27402</name>
</gene>
<organism evidence="2 3">
    <name type="scientific">Phytophthora fragariae</name>
    <dbReference type="NCBI Taxonomy" id="53985"/>
    <lineage>
        <taxon>Eukaryota</taxon>
        <taxon>Sar</taxon>
        <taxon>Stramenopiles</taxon>
        <taxon>Oomycota</taxon>
        <taxon>Peronosporomycetes</taxon>
        <taxon>Peronosporales</taxon>
        <taxon>Peronosporaceae</taxon>
        <taxon>Phytophthora</taxon>
    </lineage>
</organism>
<sequence length="104" mass="9901">MPHSIAQAQGAIRAVSAAFGFDSSRPGEITSVVVPQPLDEPSSDATPAADTAPTGAVDGAPSSGSASPSEDASTKVPSSPVVTPSSSSGAESSPTSVPASAHGA</sequence>
<protein>
    <submittedName>
        <fullName evidence="2">Uncharacterized protein</fullName>
    </submittedName>
</protein>
<reference evidence="2 3" key="1">
    <citation type="submission" date="2018-09" db="EMBL/GenBank/DDBJ databases">
        <title>Genomic investigation of the strawberry pathogen Phytophthora fragariae indicates pathogenicity is determined by transcriptional variation in three key races.</title>
        <authorList>
            <person name="Adams T.M."/>
            <person name="Armitage A.D."/>
            <person name="Sobczyk M.K."/>
            <person name="Bates H.J."/>
            <person name="Dunwell J.M."/>
            <person name="Nellist C.F."/>
            <person name="Harrison R.J."/>
        </authorList>
    </citation>
    <scope>NUCLEOTIDE SEQUENCE [LARGE SCALE GENOMIC DNA]</scope>
    <source>
        <strain evidence="2 3">SCRP245</strain>
    </source>
</reference>
<evidence type="ECO:0000313" key="2">
    <source>
        <dbReference type="EMBL" id="KAE8967878.1"/>
    </source>
</evidence>